<reference evidence="1" key="2">
    <citation type="submission" date="2022-06" db="UniProtKB">
        <authorList>
            <consortium name="EnsemblMetazoa"/>
        </authorList>
    </citation>
    <scope>IDENTIFICATION</scope>
    <source>
        <strain evidence="1">PS312</strain>
    </source>
</reference>
<proteinExistence type="predicted"/>
<evidence type="ECO:0000313" key="1">
    <source>
        <dbReference type="EnsemblMetazoa" id="PPA35588.1"/>
    </source>
</evidence>
<dbReference type="EnsemblMetazoa" id="PPA35588.1">
    <property type="protein sequence ID" value="PPA35588.1"/>
    <property type="gene ID" value="WBGene00273957"/>
</dbReference>
<accession>A0A8R1UP97</accession>
<keyword evidence="2" id="KW-1185">Reference proteome</keyword>
<gene>
    <name evidence="1" type="primary">WBGene00273957</name>
</gene>
<protein>
    <submittedName>
        <fullName evidence="1">Uncharacterized protein</fullName>
    </submittedName>
</protein>
<evidence type="ECO:0000313" key="2">
    <source>
        <dbReference type="Proteomes" id="UP000005239"/>
    </source>
</evidence>
<dbReference type="AlphaFoldDB" id="A0A2A6B7T7"/>
<sequence length="152" mass="17599">MVLIVLPDLVHYNERMVRTEETTEKEAERNPREIEEIIVTEDENALSPQQLDAQDEPLRSTLHNGPLSQTVTELGGRPILSQAFDLGKATANEPYRIVRRERLRLPQYVHDVLGGVTPQPLPYPYPYPAYPYPPYPFPYPPYPYPFFYPPHP</sequence>
<dbReference type="Proteomes" id="UP000005239">
    <property type="component" value="Unassembled WGS sequence"/>
</dbReference>
<name>A0A2A6B7T7_PRIPA</name>
<reference evidence="2" key="1">
    <citation type="journal article" date="2008" name="Nat. Genet.">
        <title>The Pristionchus pacificus genome provides a unique perspective on nematode lifestyle and parasitism.</title>
        <authorList>
            <person name="Dieterich C."/>
            <person name="Clifton S.W."/>
            <person name="Schuster L.N."/>
            <person name="Chinwalla A."/>
            <person name="Delehaunty K."/>
            <person name="Dinkelacker I."/>
            <person name="Fulton L."/>
            <person name="Fulton R."/>
            <person name="Godfrey J."/>
            <person name="Minx P."/>
            <person name="Mitreva M."/>
            <person name="Roeseler W."/>
            <person name="Tian H."/>
            <person name="Witte H."/>
            <person name="Yang S.P."/>
            <person name="Wilson R.K."/>
            <person name="Sommer R.J."/>
        </authorList>
    </citation>
    <scope>NUCLEOTIDE SEQUENCE [LARGE SCALE GENOMIC DNA]</scope>
    <source>
        <strain evidence="2">PS312</strain>
    </source>
</reference>
<accession>A0A2A6B7T7</accession>
<organism evidence="1 2">
    <name type="scientific">Pristionchus pacificus</name>
    <name type="common">Parasitic nematode worm</name>
    <dbReference type="NCBI Taxonomy" id="54126"/>
    <lineage>
        <taxon>Eukaryota</taxon>
        <taxon>Metazoa</taxon>
        <taxon>Ecdysozoa</taxon>
        <taxon>Nematoda</taxon>
        <taxon>Chromadorea</taxon>
        <taxon>Rhabditida</taxon>
        <taxon>Rhabditina</taxon>
        <taxon>Diplogasteromorpha</taxon>
        <taxon>Diplogasteroidea</taxon>
        <taxon>Neodiplogasteridae</taxon>
        <taxon>Pristionchus</taxon>
    </lineage>
</organism>